<organism evidence="2 3">
    <name type="scientific">Rhizobium soli</name>
    <dbReference type="NCBI Taxonomy" id="424798"/>
    <lineage>
        <taxon>Bacteria</taxon>
        <taxon>Pseudomonadati</taxon>
        <taxon>Pseudomonadota</taxon>
        <taxon>Alphaproteobacteria</taxon>
        <taxon>Hyphomicrobiales</taxon>
        <taxon>Rhizobiaceae</taxon>
        <taxon>Rhizobium/Agrobacterium group</taxon>
        <taxon>Rhizobium</taxon>
    </lineage>
</organism>
<reference evidence="2 3" key="1">
    <citation type="submission" date="2020-08" db="EMBL/GenBank/DDBJ databases">
        <title>The Agave Microbiome: Exploring the role of microbial communities in plant adaptations to desert environments.</title>
        <authorList>
            <person name="Partida-Martinez L.P."/>
        </authorList>
    </citation>
    <scope>NUCLEOTIDE SEQUENCE [LARGE SCALE GENOMIC DNA]</scope>
    <source>
        <strain evidence="2 3">AS3.12</strain>
    </source>
</reference>
<dbReference type="RefSeq" id="WP_184653609.1">
    <property type="nucleotide sequence ID" value="NZ_JACHBU010000001.1"/>
</dbReference>
<protein>
    <submittedName>
        <fullName evidence="2">Uncharacterized protein</fullName>
    </submittedName>
</protein>
<accession>A0A7X0MS69</accession>
<dbReference type="Proteomes" id="UP000585437">
    <property type="component" value="Unassembled WGS sequence"/>
</dbReference>
<comment type="caution">
    <text evidence="2">The sequence shown here is derived from an EMBL/GenBank/DDBJ whole genome shotgun (WGS) entry which is preliminary data.</text>
</comment>
<evidence type="ECO:0000313" key="3">
    <source>
        <dbReference type="Proteomes" id="UP000585437"/>
    </source>
</evidence>
<keyword evidence="3" id="KW-1185">Reference proteome</keyword>
<dbReference type="AlphaFoldDB" id="A0A7X0MS69"/>
<sequence length="323" mass="35688">MAAGVLWGGQGMGDYRRFHEEISRIATAFQAMWDELATSEAMLSRGVKDRHVPDVADLEAEAERQARVTMMGDGLEADLAKAVGAFGDAVTRLRQTFDDPVEPTSLKRILGWTTKWSGQRSGQNRTGIEPVKQLLDVGNAFYTLLDKERVALMMGRYRFERGLLDLADHRRELVRGLMGEDLSKPDAVGRTEGLFRLMNGITDRMNASVMTLNILRHKVLFDTGDLLAVHQALWQRDPPLQGLLPYSVPVAGVFAESAWRASGAGQAKRAAQQAFADRFLPKAETDPVSVTDGSEPGEVTAVTSASDGRWRMPHWPFGGYLRS</sequence>
<evidence type="ECO:0000256" key="1">
    <source>
        <dbReference type="SAM" id="MobiDB-lite"/>
    </source>
</evidence>
<evidence type="ECO:0000313" key="2">
    <source>
        <dbReference type="EMBL" id="MBB6507153.1"/>
    </source>
</evidence>
<feature type="region of interest" description="Disordered" evidence="1">
    <location>
        <begin position="285"/>
        <end position="305"/>
    </location>
</feature>
<proteinExistence type="predicted"/>
<dbReference type="EMBL" id="JACHBU010000001">
    <property type="protein sequence ID" value="MBB6507153.1"/>
    <property type="molecule type" value="Genomic_DNA"/>
</dbReference>
<name>A0A7X0MS69_9HYPH</name>
<gene>
    <name evidence="2" type="ORF">F4695_000472</name>
</gene>